<evidence type="ECO:0000256" key="7">
    <source>
        <dbReference type="ARBA" id="ARBA00023242"/>
    </source>
</evidence>
<dbReference type="InterPro" id="IPR043565">
    <property type="entry name" value="PAX_fam"/>
</dbReference>
<evidence type="ECO:0000256" key="1">
    <source>
        <dbReference type="ARBA" id="ARBA00004123"/>
    </source>
</evidence>
<keyword evidence="6" id="KW-0804">Transcription</keyword>
<feature type="domain" description="Paired" evidence="9">
    <location>
        <begin position="1"/>
        <end position="48"/>
    </location>
</feature>
<dbReference type="InterPro" id="IPR001523">
    <property type="entry name" value="Paired_dom"/>
</dbReference>
<evidence type="ECO:0000313" key="10">
    <source>
        <dbReference type="EMBL" id="KAK2184932.1"/>
    </source>
</evidence>
<comment type="caution">
    <text evidence="10">The sequence shown here is derived from an EMBL/GenBank/DDBJ whole genome shotgun (WGS) entry which is preliminary data.</text>
</comment>
<dbReference type="GO" id="GO:0000978">
    <property type="term" value="F:RNA polymerase II cis-regulatory region sequence-specific DNA binding"/>
    <property type="evidence" value="ECO:0007669"/>
    <property type="project" value="TreeGrafter"/>
</dbReference>
<dbReference type="SUPFAM" id="SSF46689">
    <property type="entry name" value="Homeodomain-like"/>
    <property type="match status" value="1"/>
</dbReference>
<dbReference type="Proteomes" id="UP001209878">
    <property type="component" value="Unassembled WGS sequence"/>
</dbReference>
<protein>
    <recommendedName>
        <fullName evidence="9">Paired domain-containing protein</fullName>
    </recommendedName>
</protein>
<evidence type="ECO:0000256" key="4">
    <source>
        <dbReference type="ARBA" id="ARBA00023015"/>
    </source>
</evidence>
<keyword evidence="11" id="KW-1185">Reference proteome</keyword>
<dbReference type="Pfam" id="PF00292">
    <property type="entry name" value="PAX"/>
    <property type="match status" value="1"/>
</dbReference>
<dbReference type="PANTHER" id="PTHR45636">
    <property type="entry name" value="PAIRED BOX PROTEIN PAX-6-RELATED-RELATED"/>
    <property type="match status" value="1"/>
</dbReference>
<proteinExistence type="predicted"/>
<keyword evidence="5" id="KW-0238">DNA-binding</keyword>
<dbReference type="GO" id="GO:0005634">
    <property type="term" value="C:nucleus"/>
    <property type="evidence" value="ECO:0007669"/>
    <property type="project" value="UniProtKB-SubCell"/>
</dbReference>
<dbReference type="EMBL" id="JAODUO010000249">
    <property type="protein sequence ID" value="KAK2184932.1"/>
    <property type="molecule type" value="Genomic_DNA"/>
</dbReference>
<keyword evidence="3" id="KW-0563">Paired box</keyword>
<dbReference type="Gene3D" id="1.10.10.10">
    <property type="entry name" value="Winged helix-like DNA-binding domain superfamily/Winged helix DNA-binding domain"/>
    <property type="match status" value="1"/>
</dbReference>
<dbReference type="InterPro" id="IPR009057">
    <property type="entry name" value="Homeodomain-like_sf"/>
</dbReference>
<comment type="subcellular location">
    <subcellularLocation>
        <location evidence="1">Nucleus</location>
    </subcellularLocation>
</comment>
<evidence type="ECO:0000256" key="8">
    <source>
        <dbReference type="SAM" id="MobiDB-lite"/>
    </source>
</evidence>
<evidence type="ECO:0000259" key="9">
    <source>
        <dbReference type="PROSITE" id="PS51057"/>
    </source>
</evidence>
<dbReference type="PANTHER" id="PTHR45636:SF43">
    <property type="entry name" value="PAIRED BOX POX-NEURO PROTEIN"/>
    <property type="match status" value="1"/>
</dbReference>
<evidence type="ECO:0000313" key="11">
    <source>
        <dbReference type="Proteomes" id="UP001209878"/>
    </source>
</evidence>
<organism evidence="10 11">
    <name type="scientific">Ridgeia piscesae</name>
    <name type="common">Tubeworm</name>
    <dbReference type="NCBI Taxonomy" id="27915"/>
    <lineage>
        <taxon>Eukaryota</taxon>
        <taxon>Metazoa</taxon>
        <taxon>Spiralia</taxon>
        <taxon>Lophotrochozoa</taxon>
        <taxon>Annelida</taxon>
        <taxon>Polychaeta</taxon>
        <taxon>Sedentaria</taxon>
        <taxon>Canalipalpata</taxon>
        <taxon>Sabellida</taxon>
        <taxon>Siboglinidae</taxon>
        <taxon>Ridgeia</taxon>
    </lineage>
</organism>
<sequence length="192" mass="21433">MVDCILRYKQDNPNIFAWEIRDRLIARRFCDKHSAPSVSSINRILRGPTARPHCFYYPTTPFGYDFDLSMRYPPMLPLDLRTAPSKRVEHRFVATPTGFSATLPLNCDIHNLSEKPGTSGSERLNGSGFDDGNVCRDSSHPNTAISLDIPHSSDAKKTSYNPDGGDTENVGNREALENKSLTNHSILHILSS</sequence>
<evidence type="ECO:0000256" key="5">
    <source>
        <dbReference type="ARBA" id="ARBA00023125"/>
    </source>
</evidence>
<reference evidence="10" key="1">
    <citation type="journal article" date="2023" name="Mol. Biol. Evol.">
        <title>Third-Generation Sequencing Reveals the Adaptive Role of the Epigenome in Three Deep-Sea Polychaetes.</title>
        <authorList>
            <person name="Perez M."/>
            <person name="Aroh O."/>
            <person name="Sun Y."/>
            <person name="Lan Y."/>
            <person name="Juniper S.K."/>
            <person name="Young C.R."/>
            <person name="Angers B."/>
            <person name="Qian P.Y."/>
        </authorList>
    </citation>
    <scope>NUCLEOTIDE SEQUENCE</scope>
    <source>
        <strain evidence="10">R07B-5</strain>
    </source>
</reference>
<evidence type="ECO:0000256" key="6">
    <source>
        <dbReference type="ARBA" id="ARBA00023163"/>
    </source>
</evidence>
<dbReference type="AlphaFoldDB" id="A0AAD9NYT2"/>
<dbReference type="InterPro" id="IPR036388">
    <property type="entry name" value="WH-like_DNA-bd_sf"/>
</dbReference>
<gene>
    <name evidence="10" type="ORF">NP493_249g12010</name>
</gene>
<feature type="region of interest" description="Disordered" evidence="8">
    <location>
        <begin position="114"/>
        <end position="177"/>
    </location>
</feature>
<dbReference type="PROSITE" id="PS51057">
    <property type="entry name" value="PAIRED_2"/>
    <property type="match status" value="1"/>
</dbReference>
<keyword evidence="4" id="KW-0805">Transcription regulation</keyword>
<name>A0AAD9NYT2_RIDPI</name>
<dbReference type="GO" id="GO:0000981">
    <property type="term" value="F:DNA-binding transcription factor activity, RNA polymerase II-specific"/>
    <property type="evidence" value="ECO:0007669"/>
    <property type="project" value="TreeGrafter"/>
</dbReference>
<evidence type="ECO:0000256" key="2">
    <source>
        <dbReference type="ARBA" id="ARBA00022473"/>
    </source>
</evidence>
<keyword evidence="2" id="KW-0217">Developmental protein</keyword>
<accession>A0AAD9NYT2</accession>
<evidence type="ECO:0000256" key="3">
    <source>
        <dbReference type="ARBA" id="ARBA00022724"/>
    </source>
</evidence>
<keyword evidence="7" id="KW-0539">Nucleus</keyword>